<gene>
    <name evidence="4" type="ORF">EZM97_14570</name>
</gene>
<evidence type="ECO:0000313" key="5">
    <source>
        <dbReference type="Proteomes" id="UP000291822"/>
    </source>
</evidence>
<evidence type="ECO:0000256" key="1">
    <source>
        <dbReference type="SAM" id="Coils"/>
    </source>
</evidence>
<dbReference type="AlphaFoldDB" id="A0A4R0YUZ8"/>
<feature type="coiled-coil region" evidence="1">
    <location>
        <begin position="202"/>
        <end position="268"/>
    </location>
</feature>
<feature type="compositionally biased region" description="Polar residues" evidence="2">
    <location>
        <begin position="274"/>
        <end position="289"/>
    </location>
</feature>
<sequence length="308" mass="34348">MARGITQDQVNRAADAILGAGENPTVEKVRAELGTGSPNTITRMLDSWRGQLGERLRQLGALPDVPDSVGQVMIELWRLAAEQAERALESRFARERSALEAAQALLAQERESWAARLEAAQTNVAQAQAARDLAEHACSTLDGQLQDSHALRADLLHQRDRLQDQCDLQSVQIHALRAQLDANQAAIRTERDRLEAHIRTVEDRAHLEVDQARQDVRQWQQRNETAERTHRSAVIELEKRHDAMGGQARQLEQEIARQTGQIAALEKALAEVYSATQTKQRSKPATSKAATKRVQSKKPATRKRNPTS</sequence>
<evidence type="ECO:0000256" key="2">
    <source>
        <dbReference type="SAM" id="MobiDB-lite"/>
    </source>
</evidence>
<feature type="coiled-coil region" evidence="1">
    <location>
        <begin position="110"/>
        <end position="137"/>
    </location>
</feature>
<keyword evidence="5" id="KW-1185">Reference proteome</keyword>
<comment type="caution">
    <text evidence="4">The sequence shown here is derived from an EMBL/GenBank/DDBJ whole genome shotgun (WGS) entry which is preliminary data.</text>
</comment>
<evidence type="ECO:0000313" key="4">
    <source>
        <dbReference type="EMBL" id="TCI10140.1"/>
    </source>
</evidence>
<reference evidence="4 5" key="1">
    <citation type="submission" date="2019-02" db="EMBL/GenBank/DDBJ databases">
        <title>Dyella amyloliquefaciens sp. nov., isolated from forest soil.</title>
        <authorList>
            <person name="Gao Z.-H."/>
            <person name="Qiu L.-H."/>
        </authorList>
    </citation>
    <scope>NUCLEOTIDE SEQUENCE [LARGE SCALE GENOMIC DNA]</scope>
    <source>
        <strain evidence="4 5">KACC 12747</strain>
    </source>
</reference>
<dbReference type="InterPro" id="IPR021104">
    <property type="entry name" value="KfrA_DNA-bd_N"/>
</dbReference>
<accession>A0A4R0YUZ8</accession>
<proteinExistence type="predicted"/>
<keyword evidence="1" id="KW-0175">Coiled coil</keyword>
<evidence type="ECO:0000259" key="3">
    <source>
        <dbReference type="Pfam" id="PF11740"/>
    </source>
</evidence>
<dbReference type="Proteomes" id="UP000291822">
    <property type="component" value="Unassembled WGS sequence"/>
</dbReference>
<protein>
    <submittedName>
        <fullName evidence="4">DNA-binding protein</fullName>
    </submittedName>
</protein>
<dbReference type="EMBL" id="SJTG01000002">
    <property type="protein sequence ID" value="TCI10140.1"/>
    <property type="molecule type" value="Genomic_DNA"/>
</dbReference>
<feature type="domain" description="KfrA N-terminal DNA-binding" evidence="3">
    <location>
        <begin position="6"/>
        <end position="122"/>
    </location>
</feature>
<dbReference type="GO" id="GO:0003677">
    <property type="term" value="F:DNA binding"/>
    <property type="evidence" value="ECO:0007669"/>
    <property type="project" value="UniProtKB-KW"/>
</dbReference>
<feature type="region of interest" description="Disordered" evidence="2">
    <location>
        <begin position="273"/>
        <end position="308"/>
    </location>
</feature>
<name>A0A4R0YUZ8_9GAMM</name>
<feature type="compositionally biased region" description="Basic residues" evidence="2">
    <location>
        <begin position="290"/>
        <end position="308"/>
    </location>
</feature>
<dbReference type="Pfam" id="PF11740">
    <property type="entry name" value="KfrA_N"/>
    <property type="match status" value="1"/>
</dbReference>
<dbReference type="RefSeq" id="WP_131407872.1">
    <property type="nucleotide sequence ID" value="NZ_SJTG01000002.1"/>
</dbReference>
<keyword evidence="4" id="KW-0238">DNA-binding</keyword>
<organism evidence="4 5">
    <name type="scientific">Dyella soli</name>
    <dbReference type="NCBI Taxonomy" id="522319"/>
    <lineage>
        <taxon>Bacteria</taxon>
        <taxon>Pseudomonadati</taxon>
        <taxon>Pseudomonadota</taxon>
        <taxon>Gammaproteobacteria</taxon>
        <taxon>Lysobacterales</taxon>
        <taxon>Rhodanobacteraceae</taxon>
        <taxon>Dyella</taxon>
    </lineage>
</organism>